<evidence type="ECO:0000313" key="5">
    <source>
        <dbReference type="Proteomes" id="UP000039660"/>
    </source>
</evidence>
<dbReference type="EMBL" id="CCRH01000024">
    <property type="protein sequence ID" value="CDZ40759.1"/>
    <property type="molecule type" value="Genomic_DNA"/>
</dbReference>
<dbReference type="GO" id="GO:0005737">
    <property type="term" value="C:cytoplasm"/>
    <property type="evidence" value="ECO:0007669"/>
    <property type="project" value="TreeGrafter"/>
</dbReference>
<reference evidence="5 6" key="1">
    <citation type="submission" date="2014-08" db="EMBL/GenBank/DDBJ databases">
        <authorList>
            <person name="Chen Y.-H."/>
        </authorList>
    </citation>
    <scope>NUCLEOTIDE SEQUENCE [LARGE SCALE GENOMIC DNA]</scope>
</reference>
<dbReference type="Gene3D" id="3.30.9.10">
    <property type="entry name" value="D-Amino Acid Oxidase, subunit A, domain 2"/>
    <property type="match status" value="1"/>
</dbReference>
<dbReference type="AlphaFoldDB" id="A0A0T7G0I0"/>
<evidence type="ECO:0000313" key="4">
    <source>
        <dbReference type="EMBL" id="CDZ54649.1"/>
    </source>
</evidence>
<dbReference type="InterPro" id="IPR036188">
    <property type="entry name" value="FAD/NAD-bd_sf"/>
</dbReference>
<dbReference type="Pfam" id="PF01266">
    <property type="entry name" value="DAO"/>
    <property type="match status" value="1"/>
</dbReference>
<keyword evidence="1" id="KW-0560">Oxidoreductase</keyword>
<dbReference type="Gene3D" id="3.50.50.60">
    <property type="entry name" value="FAD/NAD(P)-binding domain"/>
    <property type="match status" value="1"/>
</dbReference>
<dbReference type="EMBL" id="CCRK01000023">
    <property type="protein sequence ID" value="CDZ54649.1"/>
    <property type="molecule type" value="Genomic_DNA"/>
</dbReference>
<evidence type="ECO:0000313" key="3">
    <source>
        <dbReference type="EMBL" id="CDZ40759.1"/>
    </source>
</evidence>
<accession>A0A0T7G0I0</accession>
<gene>
    <name evidence="3" type="ORF">NGAL_HAMBI1145_55500</name>
    <name evidence="4" type="ORF">NGAL_HAMBI1189_56220</name>
</gene>
<dbReference type="PANTHER" id="PTHR13847:SF289">
    <property type="entry name" value="GLYCINE OXIDASE"/>
    <property type="match status" value="1"/>
</dbReference>
<dbReference type="SUPFAM" id="SSF51905">
    <property type="entry name" value="FAD/NAD(P)-binding domain"/>
    <property type="match status" value="1"/>
</dbReference>
<dbReference type="Proteomes" id="UP000039660">
    <property type="component" value="Unassembled WGS sequence"/>
</dbReference>
<protein>
    <submittedName>
        <fullName evidence="3">Glycine/D-amino acid oxidase, deaminating</fullName>
    </submittedName>
</protein>
<dbReference type="InterPro" id="IPR006076">
    <property type="entry name" value="FAD-dep_OxRdtase"/>
</dbReference>
<sequence length="376" mass="40487">MTILTREWANVKADVAIIGGGIAGLTAGISLLQNGLKVAVVEDGGTRKAASWINAGTVALQNKVPQIQDICLAAIRVWAELDQSLNGATNYMRAGGYRVACNDDQIEALHQRRVELKFHGVDCEIVEGPDVRKRTPWFSQDVRAASYCPYDGMASPLRTRMALMNAFDRLGGLRIASHVQAVESANMTTKLVTSDSHAVEANYVIIAAGAWNTEVSRMFGRPVPTDLKVNILSVTERTSQFMKGSVTTHAGGKFTLKQFANGSCILGGGYSGVGSLESNAADIDVHELQKNLQAQCEVVPDLESLLLVRSWAGFSETAFSYGPVLDSIDDNARVWIILTGDIGFTLGPLFGRMAADAICGHATPMFKNSLRLPENV</sequence>
<evidence type="ECO:0000313" key="6">
    <source>
        <dbReference type="Proteomes" id="UP000046176"/>
    </source>
</evidence>
<evidence type="ECO:0000259" key="2">
    <source>
        <dbReference type="Pfam" id="PF01266"/>
    </source>
</evidence>
<dbReference type="GO" id="GO:0016491">
    <property type="term" value="F:oxidoreductase activity"/>
    <property type="evidence" value="ECO:0007669"/>
    <property type="project" value="UniProtKB-KW"/>
</dbReference>
<dbReference type="Proteomes" id="UP000046176">
    <property type="component" value="Unassembled WGS sequence"/>
</dbReference>
<dbReference type="RefSeq" id="WP_046638325.1">
    <property type="nucleotide sequence ID" value="NZ_CCRH01000024.1"/>
</dbReference>
<proteinExistence type="predicted"/>
<feature type="domain" description="FAD dependent oxidoreductase" evidence="2">
    <location>
        <begin position="14"/>
        <end position="356"/>
    </location>
</feature>
<name>A0A0T7G0I0_NEOGA</name>
<evidence type="ECO:0000256" key="1">
    <source>
        <dbReference type="ARBA" id="ARBA00023002"/>
    </source>
</evidence>
<dbReference type="OrthoDB" id="9815989at2"/>
<organism evidence="3 6">
    <name type="scientific">Neorhizobium galegae bv. officinalis</name>
    <dbReference type="NCBI Taxonomy" id="323656"/>
    <lineage>
        <taxon>Bacteria</taxon>
        <taxon>Pseudomonadati</taxon>
        <taxon>Pseudomonadota</taxon>
        <taxon>Alphaproteobacteria</taxon>
        <taxon>Hyphomicrobiales</taxon>
        <taxon>Rhizobiaceae</taxon>
        <taxon>Rhizobium/Agrobacterium group</taxon>
        <taxon>Neorhizobium</taxon>
    </lineage>
</organism>
<dbReference type="PANTHER" id="PTHR13847">
    <property type="entry name" value="SARCOSINE DEHYDROGENASE-RELATED"/>
    <property type="match status" value="1"/>
</dbReference>